<proteinExistence type="predicted"/>
<name>A0AAD9VIH0_9HYME</name>
<evidence type="ECO:0008006" key="3">
    <source>
        <dbReference type="Google" id="ProtNLM"/>
    </source>
</evidence>
<dbReference type="Proteomes" id="UP001258017">
    <property type="component" value="Unassembled WGS sequence"/>
</dbReference>
<dbReference type="EMBL" id="JAIFRP010004567">
    <property type="protein sequence ID" value="KAK2574877.1"/>
    <property type="molecule type" value="Genomic_DNA"/>
</dbReference>
<dbReference type="PANTHER" id="PTHR37557">
    <property type="entry name" value="115 KDA PROTEIN IN TYPE-1 RETROTRANSPOSABLE ELEMENT R1DM-LIKE PROTEIN-RELATED-RELATED"/>
    <property type="match status" value="1"/>
</dbReference>
<accession>A0AAD9VIH0</accession>
<reference evidence="1" key="2">
    <citation type="journal article" date="2023" name="Commun. Biol.">
        <title>Intrasexual cuticular hydrocarbon dimorphism in a wasp sheds light on hydrocarbon biosynthesis genes in Hymenoptera.</title>
        <authorList>
            <person name="Moris V.C."/>
            <person name="Podsiadlowski L."/>
            <person name="Martin S."/>
            <person name="Oeyen J.P."/>
            <person name="Donath A."/>
            <person name="Petersen M."/>
            <person name="Wilbrandt J."/>
            <person name="Misof B."/>
            <person name="Liedtke D."/>
            <person name="Thamm M."/>
            <person name="Scheiner R."/>
            <person name="Schmitt T."/>
            <person name="Niehuis O."/>
        </authorList>
    </citation>
    <scope>NUCLEOTIDE SEQUENCE</scope>
    <source>
        <strain evidence="1">GBR_01_08_01A</strain>
    </source>
</reference>
<reference evidence="1" key="1">
    <citation type="submission" date="2021-08" db="EMBL/GenBank/DDBJ databases">
        <authorList>
            <person name="Misof B."/>
            <person name="Oliver O."/>
            <person name="Podsiadlowski L."/>
            <person name="Donath A."/>
            <person name="Peters R."/>
            <person name="Mayer C."/>
            <person name="Rust J."/>
            <person name="Gunkel S."/>
            <person name="Lesny P."/>
            <person name="Martin S."/>
            <person name="Oeyen J.P."/>
            <person name="Petersen M."/>
            <person name="Panagiotis P."/>
            <person name="Wilbrandt J."/>
            <person name="Tanja T."/>
        </authorList>
    </citation>
    <scope>NUCLEOTIDE SEQUENCE</scope>
    <source>
        <strain evidence="1">GBR_01_08_01A</strain>
        <tissue evidence="1">Thorax + abdomen</tissue>
    </source>
</reference>
<protein>
    <recommendedName>
        <fullName evidence="3">Reverse transcriptase</fullName>
    </recommendedName>
</protein>
<sequence>MHINGAKSVTCSIKGQPKQKNTVVEKRIFFVNGRAIPALDRSQQWKYLGVNFSPNGKCKFLPNTDLLPKLERLSKAPLKPQQRLHALRTVVVPQLYHRATLGSITIGSLNKADKTIRSEVRKWLSLPSDTPISFFHASVEHGGLGIPALRTQAPYLRLTRLMNLKLPSLADNLVANTFIARELDKAALRLHLGTQVLTTPSLINAYWASRLHQSVDGAGLREAHKYKQAHRWIREPTRLMTGRDFVNCVRLRINALASKSRTTRGRPELDRYCRAGCQASETTNHIVQQCHRTHGARIARHDAITAYIERSLGQRGYTTFRESRFETREHGLQKPDIVAVLETKALVIDSQIVTDGWSLDEAHTRKISKYNHEHLKRAIRQRHSVRDIRVMSATMNWRGIWSKASVNSLLDATVIGHRDTAILSTRVMIGSINCFRIFNTSTTVRQGIG</sequence>
<comment type="caution">
    <text evidence="1">The sequence shown here is derived from an EMBL/GenBank/DDBJ whole genome shotgun (WGS) entry which is preliminary data.</text>
</comment>
<gene>
    <name evidence="1" type="ORF">KPH14_013020</name>
</gene>
<evidence type="ECO:0000313" key="1">
    <source>
        <dbReference type="EMBL" id="KAK2574877.1"/>
    </source>
</evidence>
<dbReference type="PANTHER" id="PTHR37557:SF4">
    <property type="entry name" value="CCHC-TYPE DOMAIN-CONTAINING PROTEIN"/>
    <property type="match status" value="1"/>
</dbReference>
<evidence type="ECO:0000313" key="2">
    <source>
        <dbReference type="Proteomes" id="UP001258017"/>
    </source>
</evidence>
<dbReference type="AlphaFoldDB" id="A0AAD9VIH0"/>
<keyword evidence="2" id="KW-1185">Reference proteome</keyword>
<organism evidence="1 2">
    <name type="scientific">Odynerus spinipes</name>
    <dbReference type="NCBI Taxonomy" id="1348599"/>
    <lineage>
        <taxon>Eukaryota</taxon>
        <taxon>Metazoa</taxon>
        <taxon>Ecdysozoa</taxon>
        <taxon>Arthropoda</taxon>
        <taxon>Hexapoda</taxon>
        <taxon>Insecta</taxon>
        <taxon>Pterygota</taxon>
        <taxon>Neoptera</taxon>
        <taxon>Endopterygota</taxon>
        <taxon>Hymenoptera</taxon>
        <taxon>Apocrita</taxon>
        <taxon>Aculeata</taxon>
        <taxon>Vespoidea</taxon>
        <taxon>Vespidae</taxon>
        <taxon>Eumeninae</taxon>
        <taxon>Odynerus</taxon>
    </lineage>
</organism>